<dbReference type="Proteomes" id="UP000238217">
    <property type="component" value="Unassembled WGS sequence"/>
</dbReference>
<dbReference type="RefSeq" id="WP_106124080.1">
    <property type="nucleotide sequence ID" value="NZ_PVTY01000029.1"/>
</dbReference>
<dbReference type="InterPro" id="IPR007712">
    <property type="entry name" value="RelE/ParE_toxin"/>
</dbReference>
<proteinExistence type="inferred from homology"/>
<dbReference type="Pfam" id="PF05016">
    <property type="entry name" value="ParE_toxin"/>
    <property type="match status" value="1"/>
</dbReference>
<dbReference type="Gene3D" id="3.30.2310.20">
    <property type="entry name" value="RelE-like"/>
    <property type="match status" value="1"/>
</dbReference>
<dbReference type="PANTHER" id="PTHR35601:SF1">
    <property type="entry name" value="TOXIN RELE"/>
    <property type="match status" value="1"/>
</dbReference>
<keyword evidence="2" id="KW-1277">Toxin-antitoxin system</keyword>
<dbReference type="InterPro" id="IPR035093">
    <property type="entry name" value="RelE/ParE_toxin_dom_sf"/>
</dbReference>
<name>A0A2T0YAX3_9MICC</name>
<dbReference type="AlphaFoldDB" id="A0A2T0YAX3"/>
<evidence type="ECO:0000256" key="2">
    <source>
        <dbReference type="ARBA" id="ARBA00022649"/>
    </source>
</evidence>
<dbReference type="PANTHER" id="PTHR35601">
    <property type="entry name" value="TOXIN RELE"/>
    <property type="match status" value="1"/>
</dbReference>
<reference evidence="3 4" key="1">
    <citation type="submission" date="2018-03" db="EMBL/GenBank/DDBJ databases">
        <title>Comparative analysis of microorganisms from saline springs in Andes Mountain Range, Colombia.</title>
        <authorList>
            <person name="Rubin E."/>
        </authorList>
    </citation>
    <scope>NUCLEOTIDE SEQUENCE [LARGE SCALE GENOMIC DNA]</scope>
    <source>
        <strain evidence="3 4">CG 35</strain>
    </source>
</reference>
<comment type="caution">
    <text evidence="3">The sequence shown here is derived from an EMBL/GenBank/DDBJ whole genome shotgun (WGS) entry which is preliminary data.</text>
</comment>
<gene>
    <name evidence="3" type="ORF">BCL67_12911</name>
</gene>
<evidence type="ECO:0000256" key="1">
    <source>
        <dbReference type="ARBA" id="ARBA00006226"/>
    </source>
</evidence>
<keyword evidence="4" id="KW-1185">Reference proteome</keyword>
<evidence type="ECO:0000313" key="3">
    <source>
        <dbReference type="EMBL" id="PRZ11827.1"/>
    </source>
</evidence>
<accession>A0A2T0YAX3</accession>
<evidence type="ECO:0000313" key="4">
    <source>
        <dbReference type="Proteomes" id="UP000238217"/>
    </source>
</evidence>
<organism evidence="3 4">
    <name type="scientific">Nesterenkonia sandarakina</name>
    <dbReference type="NCBI Taxonomy" id="272918"/>
    <lineage>
        <taxon>Bacteria</taxon>
        <taxon>Bacillati</taxon>
        <taxon>Actinomycetota</taxon>
        <taxon>Actinomycetes</taxon>
        <taxon>Micrococcales</taxon>
        <taxon>Micrococcaceae</taxon>
        <taxon>Nesterenkonia</taxon>
    </lineage>
</organism>
<dbReference type="SUPFAM" id="SSF143011">
    <property type="entry name" value="RelE-like"/>
    <property type="match status" value="1"/>
</dbReference>
<dbReference type="OrthoDB" id="5326046at2"/>
<dbReference type="NCBIfam" id="TIGR02385">
    <property type="entry name" value="RelE_StbE"/>
    <property type="match status" value="1"/>
</dbReference>
<comment type="similarity">
    <text evidence="1">Belongs to the RelE toxin family.</text>
</comment>
<sequence length="86" mass="10012">MPPYSITYKPSAAKAFRKIHPSDRLRIKEAIEDLARDPRPQGYVQLSGGDGECRIRVGQYRVVYDIEDQELVVLVLRVGHRREIYR</sequence>
<protein>
    <submittedName>
        <fullName evidence="3">mRNA interferase RelE/StbE</fullName>
    </submittedName>
</protein>
<dbReference type="EMBL" id="PVTY01000029">
    <property type="protein sequence ID" value="PRZ11827.1"/>
    <property type="molecule type" value="Genomic_DNA"/>
</dbReference>